<feature type="transmembrane region" description="Helical" evidence="5">
    <location>
        <begin position="27"/>
        <end position="50"/>
    </location>
</feature>
<keyword evidence="2 5" id="KW-0812">Transmembrane</keyword>
<dbReference type="Proteomes" id="UP000643810">
    <property type="component" value="Unassembled WGS sequence"/>
</dbReference>
<evidence type="ECO:0000256" key="2">
    <source>
        <dbReference type="ARBA" id="ARBA00022692"/>
    </source>
</evidence>
<comment type="caution">
    <text evidence="7">The sequence shown here is derived from an EMBL/GenBank/DDBJ whole genome shotgun (WGS) entry which is preliminary data.</text>
</comment>
<evidence type="ECO:0000313" key="8">
    <source>
        <dbReference type="Proteomes" id="UP000643810"/>
    </source>
</evidence>
<evidence type="ECO:0000259" key="6">
    <source>
        <dbReference type="Pfam" id="PF04138"/>
    </source>
</evidence>
<reference evidence="7 8" key="1">
    <citation type="submission" date="2020-08" db="EMBL/GenBank/DDBJ databases">
        <title>Genome public.</title>
        <authorList>
            <person name="Liu C."/>
            <person name="Sun Q."/>
        </authorList>
    </citation>
    <scope>NUCLEOTIDE SEQUENCE [LARGE SCALE GENOMIC DNA]</scope>
    <source>
        <strain evidence="7 8">NSJ-9</strain>
    </source>
</reference>
<comment type="subcellular location">
    <subcellularLocation>
        <location evidence="1">Membrane</location>
        <topology evidence="1">Multi-pass membrane protein</topology>
    </subcellularLocation>
</comment>
<evidence type="ECO:0000256" key="5">
    <source>
        <dbReference type="SAM" id="Phobius"/>
    </source>
</evidence>
<dbReference type="Pfam" id="PF04138">
    <property type="entry name" value="GtrA_DPMS_TM"/>
    <property type="match status" value="1"/>
</dbReference>
<feature type="transmembrane region" description="Helical" evidence="5">
    <location>
        <begin position="154"/>
        <end position="175"/>
    </location>
</feature>
<evidence type="ECO:0000256" key="1">
    <source>
        <dbReference type="ARBA" id="ARBA00004141"/>
    </source>
</evidence>
<keyword evidence="3 5" id="KW-1133">Transmembrane helix</keyword>
<dbReference type="InterPro" id="IPR007267">
    <property type="entry name" value="GtrA_DPMS_TM"/>
</dbReference>
<evidence type="ECO:0000313" key="7">
    <source>
        <dbReference type="EMBL" id="MBC5686950.1"/>
    </source>
</evidence>
<gene>
    <name evidence="7" type="ORF">H8R94_10095</name>
</gene>
<proteinExistence type="predicted"/>
<feature type="transmembrane region" description="Helical" evidence="5">
    <location>
        <begin position="123"/>
        <end position="148"/>
    </location>
</feature>
<keyword evidence="8" id="KW-1185">Reference proteome</keyword>
<name>A0ABR7GI37_9FIRM</name>
<evidence type="ECO:0000256" key="4">
    <source>
        <dbReference type="ARBA" id="ARBA00023136"/>
    </source>
</evidence>
<dbReference type="EMBL" id="JACOPG010000004">
    <property type="protein sequence ID" value="MBC5686950.1"/>
    <property type="molecule type" value="Genomic_DNA"/>
</dbReference>
<organism evidence="7 8">
    <name type="scientific">Roseburia lenta</name>
    <dbReference type="NCBI Taxonomy" id="2763061"/>
    <lineage>
        <taxon>Bacteria</taxon>
        <taxon>Bacillati</taxon>
        <taxon>Bacillota</taxon>
        <taxon>Clostridia</taxon>
        <taxon>Lachnospirales</taxon>
        <taxon>Lachnospiraceae</taxon>
        <taxon>Roseburia</taxon>
    </lineage>
</organism>
<sequence length="188" mass="21028">MNAVKNAWAGFAEKHPGASKWIREGGLFVIVSNLITVLKYLMLLFLPLAFAGLPNIDFGFPGIDITLFGETFKWNIIGYDAQHGGLPYFCAYMVAMVLGECINFPIQRSFVFRSKGNIWYQGLWYLIAFCIVTCIVNSINCIWVAVAALFVPDWLYNIGTTVLNGGVSMVVFFFVNKIIFPEGEAKNN</sequence>
<evidence type="ECO:0000256" key="3">
    <source>
        <dbReference type="ARBA" id="ARBA00022989"/>
    </source>
</evidence>
<feature type="transmembrane region" description="Helical" evidence="5">
    <location>
        <begin position="85"/>
        <end position="102"/>
    </location>
</feature>
<feature type="domain" description="GtrA/DPMS transmembrane" evidence="6">
    <location>
        <begin position="84"/>
        <end position="179"/>
    </location>
</feature>
<keyword evidence="4 5" id="KW-0472">Membrane</keyword>
<dbReference type="RefSeq" id="WP_118282153.1">
    <property type="nucleotide sequence ID" value="NZ_JACOPG010000004.1"/>
</dbReference>
<protein>
    <recommendedName>
        <fullName evidence="6">GtrA/DPMS transmembrane domain-containing protein</fullName>
    </recommendedName>
</protein>
<accession>A0ABR7GI37</accession>